<keyword evidence="3" id="KW-1185">Reference proteome</keyword>
<dbReference type="InterPro" id="IPR011008">
    <property type="entry name" value="Dimeric_a/b-barrel"/>
</dbReference>
<reference evidence="2 3" key="1">
    <citation type="submission" date="2022-07" db="EMBL/GenBank/DDBJ databases">
        <title>Fecal culturing of patients with breast cancer.</title>
        <authorList>
            <person name="Teng N.M.Y."/>
            <person name="Kiu R."/>
            <person name="Evans R."/>
            <person name="Baker D.J."/>
            <person name="Zenner C."/>
            <person name="Robinson S.D."/>
            <person name="Hall L.J."/>
        </authorList>
    </citation>
    <scope>NUCLEOTIDE SEQUENCE [LARGE SCALE GENOMIC DNA]</scope>
    <source>
        <strain evidence="2 3">LH1063</strain>
    </source>
</reference>
<dbReference type="RefSeq" id="WP_255028213.1">
    <property type="nucleotide sequence ID" value="NZ_JANDHW010000015.1"/>
</dbReference>
<protein>
    <submittedName>
        <fullName evidence="2">Dabb family protein</fullName>
    </submittedName>
</protein>
<dbReference type="Gene3D" id="3.30.70.100">
    <property type="match status" value="1"/>
</dbReference>
<dbReference type="PANTHER" id="PTHR37832">
    <property type="entry name" value="BLL2683 PROTEIN"/>
    <property type="match status" value="1"/>
</dbReference>
<dbReference type="EMBL" id="JANDHW010000015">
    <property type="protein sequence ID" value="MCP9612847.1"/>
    <property type="molecule type" value="Genomic_DNA"/>
</dbReference>
<dbReference type="Proteomes" id="UP001205603">
    <property type="component" value="Unassembled WGS sequence"/>
</dbReference>
<accession>A0ABT1MJQ1</accession>
<evidence type="ECO:0000259" key="1">
    <source>
        <dbReference type="PROSITE" id="PS51502"/>
    </source>
</evidence>
<evidence type="ECO:0000313" key="3">
    <source>
        <dbReference type="Proteomes" id="UP001205603"/>
    </source>
</evidence>
<feature type="domain" description="Stress-response A/B barrel" evidence="1">
    <location>
        <begin position="2"/>
        <end position="97"/>
    </location>
</feature>
<dbReference type="Pfam" id="PF07876">
    <property type="entry name" value="Dabb"/>
    <property type="match status" value="1"/>
</dbReference>
<comment type="caution">
    <text evidence="2">The sequence shown here is derived from an EMBL/GenBank/DDBJ whole genome shotgun (WGS) entry which is preliminary data.</text>
</comment>
<dbReference type="SUPFAM" id="SSF54909">
    <property type="entry name" value="Dimeric alpha+beta barrel"/>
    <property type="match status" value="1"/>
</dbReference>
<name>A0ABT1MJQ1_9BACT</name>
<dbReference type="PROSITE" id="PS51502">
    <property type="entry name" value="S_R_A_B_BARREL"/>
    <property type="match status" value="1"/>
</dbReference>
<gene>
    <name evidence="2" type="ORF">NMU02_12175</name>
</gene>
<sequence length="99" mass="11264">MIRHIVLFKLKRMESSKAKMEIMQRFKSALEALKDIIPELKSIEVGINVNSAEDYDVALVTVFDNMHDLSVYANHPEHLAAAAIIKDVKEGRACVDYEF</sequence>
<dbReference type="InterPro" id="IPR013097">
    <property type="entry name" value="Dabb"/>
</dbReference>
<evidence type="ECO:0000313" key="2">
    <source>
        <dbReference type="EMBL" id="MCP9612847.1"/>
    </source>
</evidence>
<dbReference type="SMART" id="SM00886">
    <property type="entry name" value="Dabb"/>
    <property type="match status" value="1"/>
</dbReference>
<proteinExistence type="predicted"/>
<organism evidence="2 3">
    <name type="scientific">Coprobacter tertius</name>
    <dbReference type="NCBI Taxonomy" id="2944915"/>
    <lineage>
        <taxon>Bacteria</taxon>
        <taxon>Pseudomonadati</taxon>
        <taxon>Bacteroidota</taxon>
        <taxon>Bacteroidia</taxon>
        <taxon>Bacteroidales</taxon>
        <taxon>Barnesiellaceae</taxon>
        <taxon>Coprobacter</taxon>
    </lineage>
</organism>
<dbReference type="PANTHER" id="PTHR37832:SF1">
    <property type="entry name" value="STRESS-RESPONSE A_B BARREL DOMAIN-CONTAINING PROTEIN"/>
    <property type="match status" value="1"/>
</dbReference>